<sequence>MDPQAEWSVWRNVGRRQWGRRFSPQRTDISVSCLRRRREERPPYLGDSVRVSGSPWITSTCRLSELSCRISEGISGAPGYRALLLFHCRKETAGF</sequence>
<protein>
    <submittedName>
        <fullName evidence="1">Uncharacterized protein</fullName>
    </submittedName>
</protein>
<evidence type="ECO:0000313" key="1">
    <source>
        <dbReference type="EMBL" id="KAJ8371011.1"/>
    </source>
</evidence>
<name>A0A9Q1J8A1_SYNKA</name>
<accession>A0A9Q1J8A1</accession>
<comment type="caution">
    <text evidence="1">The sequence shown here is derived from an EMBL/GenBank/DDBJ whole genome shotgun (WGS) entry which is preliminary data.</text>
</comment>
<evidence type="ECO:0000313" key="2">
    <source>
        <dbReference type="Proteomes" id="UP001152622"/>
    </source>
</evidence>
<dbReference type="AlphaFoldDB" id="A0A9Q1J8A1"/>
<dbReference type="EMBL" id="JAINUF010000003">
    <property type="protein sequence ID" value="KAJ8371011.1"/>
    <property type="molecule type" value="Genomic_DNA"/>
</dbReference>
<reference evidence="1" key="1">
    <citation type="journal article" date="2023" name="Science">
        <title>Genome structures resolve the early diversification of teleost fishes.</title>
        <authorList>
            <person name="Parey E."/>
            <person name="Louis A."/>
            <person name="Montfort J."/>
            <person name="Bouchez O."/>
            <person name="Roques C."/>
            <person name="Iampietro C."/>
            <person name="Lluch J."/>
            <person name="Castinel A."/>
            <person name="Donnadieu C."/>
            <person name="Desvignes T."/>
            <person name="Floi Bucao C."/>
            <person name="Jouanno E."/>
            <person name="Wen M."/>
            <person name="Mejri S."/>
            <person name="Dirks R."/>
            <person name="Jansen H."/>
            <person name="Henkel C."/>
            <person name="Chen W.J."/>
            <person name="Zahm M."/>
            <person name="Cabau C."/>
            <person name="Klopp C."/>
            <person name="Thompson A.W."/>
            <person name="Robinson-Rechavi M."/>
            <person name="Braasch I."/>
            <person name="Lecointre G."/>
            <person name="Bobe J."/>
            <person name="Postlethwait J.H."/>
            <person name="Berthelot C."/>
            <person name="Roest Crollius H."/>
            <person name="Guiguen Y."/>
        </authorList>
    </citation>
    <scope>NUCLEOTIDE SEQUENCE</scope>
    <source>
        <strain evidence="1">WJC10195</strain>
    </source>
</reference>
<organism evidence="1 2">
    <name type="scientific">Synaphobranchus kaupii</name>
    <name type="common">Kaup's arrowtooth eel</name>
    <dbReference type="NCBI Taxonomy" id="118154"/>
    <lineage>
        <taxon>Eukaryota</taxon>
        <taxon>Metazoa</taxon>
        <taxon>Chordata</taxon>
        <taxon>Craniata</taxon>
        <taxon>Vertebrata</taxon>
        <taxon>Euteleostomi</taxon>
        <taxon>Actinopterygii</taxon>
        <taxon>Neopterygii</taxon>
        <taxon>Teleostei</taxon>
        <taxon>Anguilliformes</taxon>
        <taxon>Synaphobranchidae</taxon>
        <taxon>Synaphobranchus</taxon>
    </lineage>
</organism>
<keyword evidence="2" id="KW-1185">Reference proteome</keyword>
<gene>
    <name evidence="1" type="ORF">SKAU_G00110390</name>
</gene>
<proteinExistence type="predicted"/>
<dbReference type="Proteomes" id="UP001152622">
    <property type="component" value="Chromosome 3"/>
</dbReference>